<dbReference type="KEGG" id="tum:CBW65_13025"/>
<gene>
    <name evidence="1" type="ORF">CBW65_13025</name>
</gene>
<organism evidence="1 2">
    <name type="scientific">Tumebacillus avium</name>
    <dbReference type="NCBI Taxonomy" id="1903704"/>
    <lineage>
        <taxon>Bacteria</taxon>
        <taxon>Bacillati</taxon>
        <taxon>Bacillota</taxon>
        <taxon>Bacilli</taxon>
        <taxon>Bacillales</taxon>
        <taxon>Alicyclobacillaceae</taxon>
        <taxon>Tumebacillus</taxon>
    </lineage>
</organism>
<accession>A0A1Y0IVU4</accession>
<sequence length="64" mass="7237">MRFHICDQNPVSVKLNPQTGELVEYIDQNDLMAHPYKGETRLVECAVCGLDGTELLFVKAAQRM</sequence>
<reference evidence="2" key="1">
    <citation type="submission" date="2017-05" db="EMBL/GenBank/DDBJ databases">
        <authorList>
            <person name="Sung H."/>
        </authorList>
    </citation>
    <scope>NUCLEOTIDE SEQUENCE [LARGE SCALE GENOMIC DNA]</scope>
    <source>
        <strain evidence="2">AR23208</strain>
    </source>
</reference>
<dbReference type="AlphaFoldDB" id="A0A1Y0IVU4"/>
<dbReference type="Proteomes" id="UP000195437">
    <property type="component" value="Chromosome"/>
</dbReference>
<evidence type="ECO:0000313" key="2">
    <source>
        <dbReference type="Proteomes" id="UP000195437"/>
    </source>
</evidence>
<keyword evidence="2" id="KW-1185">Reference proteome</keyword>
<protein>
    <recommendedName>
        <fullName evidence="3">DNA alkylation repair protein</fullName>
    </recommendedName>
</protein>
<dbReference type="EMBL" id="CP021434">
    <property type="protein sequence ID" value="ARU63896.1"/>
    <property type="molecule type" value="Genomic_DNA"/>
</dbReference>
<evidence type="ECO:0000313" key="1">
    <source>
        <dbReference type="EMBL" id="ARU63896.1"/>
    </source>
</evidence>
<proteinExistence type="predicted"/>
<name>A0A1Y0IVU4_9BACL</name>
<evidence type="ECO:0008006" key="3">
    <source>
        <dbReference type="Google" id="ProtNLM"/>
    </source>
</evidence>